<feature type="transmembrane region" description="Helical" evidence="2">
    <location>
        <begin position="685"/>
        <end position="707"/>
    </location>
</feature>
<proteinExistence type="predicted"/>
<feature type="transmembrane region" description="Helical" evidence="2">
    <location>
        <begin position="550"/>
        <end position="569"/>
    </location>
</feature>
<dbReference type="EMBL" id="BLJE01000002">
    <property type="protein sequence ID" value="GFE64372.1"/>
    <property type="molecule type" value="Genomic_DNA"/>
</dbReference>
<comment type="caution">
    <text evidence="3">The sequence shown here is derived from an EMBL/GenBank/DDBJ whole genome shotgun (WGS) entry which is preliminary data.</text>
</comment>
<feature type="compositionally biased region" description="Polar residues" evidence="1">
    <location>
        <begin position="773"/>
        <end position="785"/>
    </location>
</feature>
<dbReference type="InterPro" id="IPR027628">
    <property type="entry name" value="DotA_TraY"/>
</dbReference>
<organism evidence="3 4">
    <name type="scientific">Litoreibacter roseus</name>
    <dbReference type="NCBI Taxonomy" id="2601869"/>
    <lineage>
        <taxon>Bacteria</taxon>
        <taxon>Pseudomonadati</taxon>
        <taxon>Pseudomonadota</taxon>
        <taxon>Alphaproteobacteria</taxon>
        <taxon>Rhodobacterales</taxon>
        <taxon>Roseobacteraceae</taxon>
        <taxon>Litoreibacter</taxon>
    </lineage>
</organism>
<evidence type="ECO:0000313" key="4">
    <source>
        <dbReference type="Proteomes" id="UP000436822"/>
    </source>
</evidence>
<feature type="transmembrane region" description="Helical" evidence="2">
    <location>
        <begin position="575"/>
        <end position="598"/>
    </location>
</feature>
<keyword evidence="4" id="KW-1185">Reference proteome</keyword>
<sequence length="785" mass="83291">MEFDELFVPPDIGNDFSADILTRLFGGIIPRLHGDGDDTIVVANWLETIFTVFNAFCLLAMLAVLTFTIYSMIFDTAADGKTFGQSADTKYTVLRTVFGVAGFVPIVGGFSLIQVALLWLVLQGSAFADVTWRNVADDMLSGTPLTSGSFARIPPDSDRLVQQFGGAFDALVTGHICAINANRIERVINGDGDVTLDEVSATGTTGAIRLRQSPLVLEDTSGFWDGVGGRQVVGMSYQMFFAEEAGGAAFSGRSNYCGSVGATDSYSAIEDGGGLEVGLMAGRAQQQFAHLAEEVLPELSDAAQALAFAVYNGERDSEALLAPSRAAVYAAVASYLSGPAISTSISSDVVEDVHDGLLNMVTTEGWMVAPVWQRGVASTVTSIEFPGDTLAMQAARNNQISDFLRGEGYSRGERNNSVVREMVAKADADQDTWDEIASNVVNLPLPDVETPMNAAMGEVPQSAIDQRAINGLYRGILNVFSPVATNTAEGNFGFVDPMLQVQRQGTILAGAGGTALTAGVGLEVANQSILGRGADFIFGSGEVVGMASSGLTGIGITLLVVGLVMMIVLPLVPMVYFFTAIMSWLLQILEMMFAWPLMLLRMFTPSREANLFGSDLSKALLATLGLFLRPFFIVVGLVISMMMISVMLYILHTFFGRLMFFDGISGADTVPDLAGFAATAVNSTIGIVVMVLLLIVYVLLAFLTVLYGSQIISEFGETAMNMIGAGLGRFTQPGAIADKTVMAGGLGYMGARGVGARVGSSHSQLGKLRRQGQDSSSRNLPRPTQ</sequence>
<feature type="region of interest" description="Disordered" evidence="1">
    <location>
        <begin position="763"/>
        <end position="785"/>
    </location>
</feature>
<evidence type="ECO:0000256" key="2">
    <source>
        <dbReference type="SAM" id="Phobius"/>
    </source>
</evidence>
<evidence type="ECO:0008006" key="5">
    <source>
        <dbReference type="Google" id="ProtNLM"/>
    </source>
</evidence>
<dbReference type="OrthoDB" id="7967616at2"/>
<dbReference type="NCBIfam" id="TIGR04346">
    <property type="entry name" value="DotA_TraY"/>
    <property type="match status" value="1"/>
</dbReference>
<protein>
    <recommendedName>
        <fullName evidence="5">Conjugal transfer/type IV secretion protein DotA/TraY</fullName>
    </recommendedName>
</protein>
<name>A0A6N6JGM9_9RHOB</name>
<keyword evidence="2" id="KW-1133">Transmembrane helix</keyword>
<accession>A0A6N6JGM9</accession>
<keyword evidence="2" id="KW-0812">Transmembrane</keyword>
<dbReference type="AlphaFoldDB" id="A0A6N6JGM9"/>
<reference evidence="3 4" key="1">
    <citation type="submission" date="2019-12" db="EMBL/GenBank/DDBJ databases">
        <title>Litoreibacter badius sp. nov., a novel bacteriochlorophyll a-containing bacterium in the genus Litoreibacter.</title>
        <authorList>
            <person name="Kanamuro M."/>
            <person name="Takabe Y."/>
            <person name="Mori K."/>
            <person name="Takaichi S."/>
            <person name="Hanada S."/>
        </authorList>
    </citation>
    <scope>NUCLEOTIDE SEQUENCE [LARGE SCALE GENOMIC DNA]</scope>
    <source>
        <strain evidence="3 4">K6</strain>
    </source>
</reference>
<gene>
    <name evidence="3" type="ORF">KIN_14460</name>
</gene>
<dbReference type="Proteomes" id="UP000436822">
    <property type="component" value="Unassembled WGS sequence"/>
</dbReference>
<evidence type="ECO:0000313" key="3">
    <source>
        <dbReference type="EMBL" id="GFE64372.1"/>
    </source>
</evidence>
<feature type="transmembrane region" description="Helical" evidence="2">
    <location>
        <begin position="93"/>
        <end position="122"/>
    </location>
</feature>
<evidence type="ECO:0000256" key="1">
    <source>
        <dbReference type="SAM" id="MobiDB-lite"/>
    </source>
</evidence>
<feature type="transmembrane region" description="Helical" evidence="2">
    <location>
        <begin position="52"/>
        <end position="73"/>
    </location>
</feature>
<feature type="transmembrane region" description="Helical" evidence="2">
    <location>
        <begin position="619"/>
        <end position="651"/>
    </location>
</feature>
<dbReference type="RefSeq" id="WP_159805503.1">
    <property type="nucleotide sequence ID" value="NZ_BLJE01000002.1"/>
</dbReference>
<keyword evidence="2" id="KW-0472">Membrane</keyword>